<dbReference type="PANTHER" id="PTHR34220">
    <property type="entry name" value="SENSOR HISTIDINE KINASE YPDA"/>
    <property type="match status" value="1"/>
</dbReference>
<comment type="caution">
    <text evidence="6">The sequence shown here is derived from an EMBL/GenBank/DDBJ whole genome shotgun (WGS) entry which is preliminary data.</text>
</comment>
<comment type="catalytic activity">
    <reaction evidence="1">
        <text>ATP + protein L-histidine = ADP + protein N-phospho-L-histidine.</text>
        <dbReference type="EC" id="2.7.13.3"/>
    </reaction>
</comment>
<gene>
    <name evidence="6" type="ORF">ACFO0A_02355</name>
</gene>
<dbReference type="Proteomes" id="UP001595828">
    <property type="component" value="Unassembled WGS sequence"/>
</dbReference>
<evidence type="ECO:0000259" key="5">
    <source>
        <dbReference type="Pfam" id="PF06580"/>
    </source>
</evidence>
<name>A0ABV8RKQ9_9SPHN</name>
<feature type="transmembrane region" description="Helical" evidence="3">
    <location>
        <begin position="86"/>
        <end position="103"/>
    </location>
</feature>
<keyword evidence="3" id="KW-1133">Transmembrane helix</keyword>
<evidence type="ECO:0000259" key="4">
    <source>
        <dbReference type="Pfam" id="PF02518"/>
    </source>
</evidence>
<keyword evidence="6" id="KW-0418">Kinase</keyword>
<keyword evidence="3" id="KW-0472">Membrane</keyword>
<dbReference type="Pfam" id="PF02518">
    <property type="entry name" value="HATPase_c"/>
    <property type="match status" value="1"/>
</dbReference>
<keyword evidence="6" id="KW-0808">Transferase</keyword>
<dbReference type="RefSeq" id="WP_379537375.1">
    <property type="nucleotide sequence ID" value="NZ_JBHSDR010000003.1"/>
</dbReference>
<evidence type="ECO:0000256" key="1">
    <source>
        <dbReference type="ARBA" id="ARBA00000085"/>
    </source>
</evidence>
<evidence type="ECO:0000256" key="3">
    <source>
        <dbReference type="SAM" id="Phobius"/>
    </source>
</evidence>
<proteinExistence type="predicted"/>
<evidence type="ECO:0000256" key="2">
    <source>
        <dbReference type="ARBA" id="ARBA00012438"/>
    </source>
</evidence>
<protein>
    <recommendedName>
        <fullName evidence="2">histidine kinase</fullName>
        <ecNumber evidence="2">2.7.13.3</ecNumber>
    </recommendedName>
</protein>
<dbReference type="Gene3D" id="3.30.565.10">
    <property type="entry name" value="Histidine kinase-like ATPase, C-terminal domain"/>
    <property type="match status" value="1"/>
</dbReference>
<dbReference type="SUPFAM" id="SSF55874">
    <property type="entry name" value="ATPase domain of HSP90 chaperone/DNA topoisomerase II/histidine kinase"/>
    <property type="match status" value="1"/>
</dbReference>
<dbReference type="EC" id="2.7.13.3" evidence="2"/>
<evidence type="ECO:0000313" key="6">
    <source>
        <dbReference type="EMBL" id="MFC4293895.1"/>
    </source>
</evidence>
<dbReference type="EMBL" id="JBHSDR010000003">
    <property type="protein sequence ID" value="MFC4293895.1"/>
    <property type="molecule type" value="Genomic_DNA"/>
</dbReference>
<dbReference type="InterPro" id="IPR004358">
    <property type="entry name" value="Sig_transdc_His_kin-like_C"/>
</dbReference>
<dbReference type="PRINTS" id="PR00344">
    <property type="entry name" value="BCTRLSENSOR"/>
</dbReference>
<keyword evidence="7" id="KW-1185">Reference proteome</keyword>
<keyword evidence="3" id="KW-0812">Transmembrane</keyword>
<dbReference type="Pfam" id="PF06580">
    <property type="entry name" value="His_kinase"/>
    <property type="match status" value="1"/>
</dbReference>
<sequence>MAVPIEVGIEPDPIARVPFRAVIASAAGVWIFYYILITLRSTVLDDDFFLEMFLRRGLVTLVGIAVTLFAWWFIRQCDGKPLAVRIAVALVFMIPAATLLAAVNQQAFASLEHKVVVSAMKRDIQLRHDMSGNVVLEIPDPQGVPREQLDTIQAKLDQAGMWKQLTDVAVGRYFLLVAWAALYFALSYAETARAAERREGEYRRAARSAELRSLRYQVNPHFLFNTLNSLSALVLTGKTAAAETMIQTISTFYRRSLAGDPTADVPLEEEIRLQQLYLQVEGVRFPDRLRTVIDVPRELASACIPGMLLQPLVENSVKYGVAPVARAVTITLAAREEHGRLVVTVSDDGPGAAEQGRRPADMDGCGIGLRNVRDRLAARFGAEASVVSGSTGAGYATIIRLPLVRHGC</sequence>
<organism evidence="6 7">
    <name type="scientific">Novosphingobium tardum</name>
    <dbReference type="NCBI Taxonomy" id="1538021"/>
    <lineage>
        <taxon>Bacteria</taxon>
        <taxon>Pseudomonadati</taxon>
        <taxon>Pseudomonadota</taxon>
        <taxon>Alphaproteobacteria</taxon>
        <taxon>Sphingomonadales</taxon>
        <taxon>Sphingomonadaceae</taxon>
        <taxon>Novosphingobium</taxon>
    </lineage>
</organism>
<feature type="domain" description="Signal transduction histidine kinase internal region" evidence="5">
    <location>
        <begin position="209"/>
        <end position="289"/>
    </location>
</feature>
<dbReference type="InterPro" id="IPR050640">
    <property type="entry name" value="Bact_2-comp_sensor_kinase"/>
</dbReference>
<feature type="transmembrane region" description="Helical" evidence="3">
    <location>
        <begin position="21"/>
        <end position="41"/>
    </location>
</feature>
<feature type="domain" description="Histidine kinase/HSP90-like ATPase" evidence="4">
    <location>
        <begin position="308"/>
        <end position="403"/>
    </location>
</feature>
<dbReference type="PANTHER" id="PTHR34220:SF9">
    <property type="entry name" value="SIGNAL TRANSDUCTION HISTIDINE KINASE INTERNAL REGION DOMAIN-CONTAINING PROTEIN"/>
    <property type="match status" value="1"/>
</dbReference>
<feature type="transmembrane region" description="Helical" evidence="3">
    <location>
        <begin position="53"/>
        <end position="74"/>
    </location>
</feature>
<feature type="transmembrane region" description="Helical" evidence="3">
    <location>
        <begin position="170"/>
        <end position="189"/>
    </location>
</feature>
<reference evidence="7" key="1">
    <citation type="journal article" date="2019" name="Int. J. Syst. Evol. Microbiol.">
        <title>The Global Catalogue of Microorganisms (GCM) 10K type strain sequencing project: providing services to taxonomists for standard genome sequencing and annotation.</title>
        <authorList>
            <consortium name="The Broad Institute Genomics Platform"/>
            <consortium name="The Broad Institute Genome Sequencing Center for Infectious Disease"/>
            <person name="Wu L."/>
            <person name="Ma J."/>
        </authorList>
    </citation>
    <scope>NUCLEOTIDE SEQUENCE [LARGE SCALE GENOMIC DNA]</scope>
    <source>
        <strain evidence="7">CGMCC 1.12989</strain>
    </source>
</reference>
<dbReference type="InterPro" id="IPR036890">
    <property type="entry name" value="HATPase_C_sf"/>
</dbReference>
<dbReference type="InterPro" id="IPR010559">
    <property type="entry name" value="Sig_transdc_His_kin_internal"/>
</dbReference>
<dbReference type="GO" id="GO:0004673">
    <property type="term" value="F:protein histidine kinase activity"/>
    <property type="evidence" value="ECO:0007669"/>
    <property type="project" value="UniProtKB-EC"/>
</dbReference>
<accession>A0ABV8RKQ9</accession>
<evidence type="ECO:0000313" key="7">
    <source>
        <dbReference type="Proteomes" id="UP001595828"/>
    </source>
</evidence>
<dbReference type="InterPro" id="IPR003594">
    <property type="entry name" value="HATPase_dom"/>
</dbReference>